<keyword evidence="2" id="KW-1185">Reference proteome</keyword>
<name>A0A9J5WXF1_SOLCO</name>
<dbReference type="AlphaFoldDB" id="A0A9J5WXF1"/>
<gene>
    <name evidence="1" type="ORF">H5410_051085</name>
</gene>
<evidence type="ECO:0000313" key="2">
    <source>
        <dbReference type="Proteomes" id="UP000824120"/>
    </source>
</evidence>
<evidence type="ECO:0000313" key="1">
    <source>
        <dbReference type="EMBL" id="KAG5580458.1"/>
    </source>
</evidence>
<accession>A0A9J5WXF1</accession>
<protein>
    <submittedName>
        <fullName evidence="1">Uncharacterized protein</fullName>
    </submittedName>
</protein>
<proteinExistence type="predicted"/>
<dbReference type="Proteomes" id="UP000824120">
    <property type="component" value="Chromosome 10"/>
</dbReference>
<sequence>MDRNSLRSKPKFIRIGRPNFSSPSPSFSPFFPLMETVTGIFERLWAKGLLRPRKGWIPRIVHIFNIFNVDTKECSTLRNTIQNMIEKGKIIVQQGPLNHSTMNASLFKEFPHEYIQGT</sequence>
<reference evidence="1 2" key="1">
    <citation type="submission" date="2020-09" db="EMBL/GenBank/DDBJ databases">
        <title>De no assembly of potato wild relative species, Solanum commersonii.</title>
        <authorList>
            <person name="Cho K."/>
        </authorList>
    </citation>
    <scope>NUCLEOTIDE SEQUENCE [LARGE SCALE GENOMIC DNA]</scope>
    <source>
        <strain evidence="1">LZ3.2</strain>
        <tissue evidence="1">Leaf</tissue>
    </source>
</reference>
<dbReference type="EMBL" id="JACXVP010000010">
    <property type="protein sequence ID" value="KAG5580458.1"/>
    <property type="molecule type" value="Genomic_DNA"/>
</dbReference>
<comment type="caution">
    <text evidence="1">The sequence shown here is derived from an EMBL/GenBank/DDBJ whole genome shotgun (WGS) entry which is preliminary data.</text>
</comment>
<organism evidence="1 2">
    <name type="scientific">Solanum commersonii</name>
    <name type="common">Commerson's wild potato</name>
    <name type="synonym">Commerson's nightshade</name>
    <dbReference type="NCBI Taxonomy" id="4109"/>
    <lineage>
        <taxon>Eukaryota</taxon>
        <taxon>Viridiplantae</taxon>
        <taxon>Streptophyta</taxon>
        <taxon>Embryophyta</taxon>
        <taxon>Tracheophyta</taxon>
        <taxon>Spermatophyta</taxon>
        <taxon>Magnoliopsida</taxon>
        <taxon>eudicotyledons</taxon>
        <taxon>Gunneridae</taxon>
        <taxon>Pentapetalae</taxon>
        <taxon>asterids</taxon>
        <taxon>lamiids</taxon>
        <taxon>Solanales</taxon>
        <taxon>Solanaceae</taxon>
        <taxon>Solanoideae</taxon>
        <taxon>Solaneae</taxon>
        <taxon>Solanum</taxon>
    </lineage>
</organism>